<feature type="compositionally biased region" description="Polar residues" evidence="1">
    <location>
        <begin position="266"/>
        <end position="276"/>
    </location>
</feature>
<evidence type="ECO:0000259" key="2">
    <source>
        <dbReference type="Pfam" id="PF20149"/>
    </source>
</evidence>
<feature type="compositionally biased region" description="Acidic residues" evidence="1">
    <location>
        <begin position="686"/>
        <end position="696"/>
    </location>
</feature>
<protein>
    <recommendedName>
        <fullName evidence="2">DUF6532 domain-containing protein</fullName>
    </recommendedName>
</protein>
<keyword evidence="4" id="KW-1185">Reference proteome</keyword>
<reference evidence="3" key="1">
    <citation type="submission" date="2014-09" db="EMBL/GenBank/DDBJ databases">
        <title>Genome sequence of the luminous mushroom Mycena chlorophos for searching fungal bioluminescence genes.</title>
        <authorList>
            <person name="Tanaka Y."/>
            <person name="Kasuga D."/>
            <person name="Oba Y."/>
            <person name="Hase S."/>
            <person name="Sato K."/>
            <person name="Oba Y."/>
            <person name="Sakakibara Y."/>
        </authorList>
    </citation>
    <scope>NUCLEOTIDE SEQUENCE</scope>
</reference>
<feature type="domain" description="DUF6532" evidence="2">
    <location>
        <begin position="461"/>
        <end position="638"/>
    </location>
</feature>
<accession>A0ABQ0M5L9</accession>
<organism evidence="3 4">
    <name type="scientific">Mycena chlorophos</name>
    <name type="common">Agaric fungus</name>
    <name type="synonym">Agaricus chlorophos</name>
    <dbReference type="NCBI Taxonomy" id="658473"/>
    <lineage>
        <taxon>Eukaryota</taxon>
        <taxon>Fungi</taxon>
        <taxon>Dikarya</taxon>
        <taxon>Basidiomycota</taxon>
        <taxon>Agaricomycotina</taxon>
        <taxon>Agaricomycetes</taxon>
        <taxon>Agaricomycetidae</taxon>
        <taxon>Agaricales</taxon>
        <taxon>Marasmiineae</taxon>
        <taxon>Mycenaceae</taxon>
        <taxon>Mycena</taxon>
    </lineage>
</organism>
<feature type="compositionally biased region" description="Basic and acidic residues" evidence="1">
    <location>
        <begin position="240"/>
        <end position="251"/>
    </location>
</feature>
<feature type="region of interest" description="Disordered" evidence="1">
    <location>
        <begin position="217"/>
        <end position="347"/>
    </location>
</feature>
<feature type="compositionally biased region" description="Basic residues" evidence="1">
    <location>
        <begin position="94"/>
        <end position="103"/>
    </location>
</feature>
<feature type="compositionally biased region" description="Acidic residues" evidence="1">
    <location>
        <begin position="159"/>
        <end position="199"/>
    </location>
</feature>
<dbReference type="Proteomes" id="UP000815677">
    <property type="component" value="Unassembled WGS sequence"/>
</dbReference>
<feature type="compositionally biased region" description="Basic and acidic residues" evidence="1">
    <location>
        <begin position="669"/>
        <end position="682"/>
    </location>
</feature>
<dbReference type="EMBL" id="DF849757">
    <property type="protein sequence ID" value="GAT58638.1"/>
    <property type="molecule type" value="Genomic_DNA"/>
</dbReference>
<feature type="region of interest" description="Disordered" evidence="1">
    <location>
        <begin position="1"/>
        <end position="199"/>
    </location>
</feature>
<feature type="region of interest" description="Disordered" evidence="1">
    <location>
        <begin position="660"/>
        <end position="710"/>
    </location>
</feature>
<proteinExistence type="predicted"/>
<gene>
    <name evidence="3" type="ORF">MCHLO_15046</name>
</gene>
<dbReference type="InterPro" id="IPR045341">
    <property type="entry name" value="DUF6532"/>
</dbReference>
<evidence type="ECO:0000256" key="1">
    <source>
        <dbReference type="SAM" id="MobiDB-lite"/>
    </source>
</evidence>
<feature type="compositionally biased region" description="Polar residues" evidence="1">
    <location>
        <begin position="12"/>
        <end position="21"/>
    </location>
</feature>
<feature type="compositionally biased region" description="Basic and acidic residues" evidence="1">
    <location>
        <begin position="33"/>
        <end position="46"/>
    </location>
</feature>
<evidence type="ECO:0000313" key="4">
    <source>
        <dbReference type="Proteomes" id="UP000815677"/>
    </source>
</evidence>
<sequence>MPDEPPVRTTRFPRTSTNLNPAQVVLDIQQTKRTKEQMQADVAAKEKAKKNKKKAADDAASLQFSKAVASETRMRNTDAALEATALRPDLETVKRRKAVTRKKPVVEDEDEADGSGAGDVRAENEGDGDEEGGGDEQGDEKHDRGDEEGSTRQDRGGDDNDEYDTDDPEYVAEQDADDESSSDDDEMVDVDDMQVDGDGDVEMDETEAIAAQIEALRKKQAALAKGKGKASKLKPTPKAKGKEKVTNEKAPSKPRKEKAPMRKSIQAASTEGSSNAGAKRKAAPTPSIAPPAKKKPAAAAGGVNPDWRKVAGVTKPPARSSISWDRTIDRRQSASSLSGREMTSDGDAMLDRFDDQDETIEKQVDASTKARKGAKTAQMGITLSHKQSSPPPDDAPSKKKRGRGSNNQLPFHTPAHMDLWRVNVVAPLKAWAGSTELTGSQCWTAVAHPAFDKTVNTHYESVFSADPEAEFARTPAVSEVLATQFDNWRSSFGREAQLIAEEIVTGLQRNKKGALVGIMPPREVIAERAEEQLRDSAFLYVDPAAQTGTYRTRIILRTFAHCHLRVAQQPSDAPKRYPFGAGALALTCAAAERAFTQWMTGELVTETQRPDGGRGKKQTFSASEWATKTASYRKSIDKYLMPSKQKQDLILKMAEPYYSTQDGAVPIPSDRETGDSDFDPRAEIQMSDDEPEESEDVGMQAGPSRTADSA</sequence>
<dbReference type="Pfam" id="PF20149">
    <property type="entry name" value="DUF6532"/>
    <property type="match status" value="1"/>
</dbReference>
<feature type="compositionally biased region" description="Basic and acidic residues" evidence="1">
    <location>
        <begin position="139"/>
        <end position="158"/>
    </location>
</feature>
<feature type="compositionally biased region" description="Acidic residues" evidence="1">
    <location>
        <begin position="125"/>
        <end position="138"/>
    </location>
</feature>
<feature type="region of interest" description="Disordered" evidence="1">
    <location>
        <begin position="364"/>
        <end position="413"/>
    </location>
</feature>
<evidence type="ECO:0000313" key="3">
    <source>
        <dbReference type="EMBL" id="GAT58638.1"/>
    </source>
</evidence>
<feature type="compositionally biased region" description="Basic residues" evidence="1">
    <location>
        <begin position="226"/>
        <end position="239"/>
    </location>
</feature>
<name>A0ABQ0M5L9_MYCCL</name>